<organism evidence="6 7">
    <name type="scientific">Thalassobacillus hwangdonensis</name>
    <dbReference type="NCBI Taxonomy" id="546108"/>
    <lineage>
        <taxon>Bacteria</taxon>
        <taxon>Bacillati</taxon>
        <taxon>Bacillota</taxon>
        <taxon>Bacilli</taxon>
        <taxon>Bacillales</taxon>
        <taxon>Bacillaceae</taxon>
        <taxon>Thalassobacillus</taxon>
    </lineage>
</organism>
<reference evidence="7" key="1">
    <citation type="journal article" date="2019" name="Int. J. Syst. Evol. Microbiol.">
        <title>The Global Catalogue of Microorganisms (GCM) 10K type strain sequencing project: providing services to taxonomists for standard genome sequencing and annotation.</title>
        <authorList>
            <consortium name="The Broad Institute Genomics Platform"/>
            <consortium name="The Broad Institute Genome Sequencing Center for Infectious Disease"/>
            <person name="Wu L."/>
            <person name="Ma J."/>
        </authorList>
    </citation>
    <scope>NUCLEOTIDE SEQUENCE [LARGE SCALE GENOMIC DNA]</scope>
    <source>
        <strain evidence="7">CCUG 56607</strain>
    </source>
</reference>
<keyword evidence="4" id="KW-0560">Oxidoreductase</keyword>
<dbReference type="PRINTS" id="PR00469">
    <property type="entry name" value="PNDRDTASEII"/>
</dbReference>
<comment type="caution">
    <text evidence="6">The sequence shown here is derived from an EMBL/GenBank/DDBJ whole genome shotgun (WGS) entry which is preliminary data.</text>
</comment>
<dbReference type="InterPro" id="IPR036188">
    <property type="entry name" value="FAD/NAD-bd_sf"/>
</dbReference>
<dbReference type="InterPro" id="IPR023753">
    <property type="entry name" value="FAD/NAD-binding_dom"/>
</dbReference>
<evidence type="ECO:0000313" key="7">
    <source>
        <dbReference type="Proteomes" id="UP001596990"/>
    </source>
</evidence>
<dbReference type="Proteomes" id="UP001596990">
    <property type="component" value="Unassembled WGS sequence"/>
</dbReference>
<dbReference type="PRINTS" id="PR00368">
    <property type="entry name" value="FADPNR"/>
</dbReference>
<gene>
    <name evidence="6" type="ORF">ACFQ2J_11490</name>
</gene>
<dbReference type="InterPro" id="IPR050097">
    <property type="entry name" value="Ferredoxin-NADP_redctase_2"/>
</dbReference>
<comment type="subunit">
    <text evidence="2">Homodimer.</text>
</comment>
<keyword evidence="7" id="KW-1185">Reference proteome</keyword>
<proteinExistence type="predicted"/>
<evidence type="ECO:0000256" key="4">
    <source>
        <dbReference type="ARBA" id="ARBA00023002"/>
    </source>
</evidence>
<accession>A0ABW3L342</accession>
<dbReference type="PANTHER" id="PTHR48105">
    <property type="entry name" value="THIOREDOXIN REDUCTASE 1-RELATED-RELATED"/>
    <property type="match status" value="1"/>
</dbReference>
<dbReference type="Gene3D" id="3.50.50.60">
    <property type="entry name" value="FAD/NAD(P)-binding domain"/>
    <property type="match status" value="2"/>
</dbReference>
<dbReference type="EMBL" id="JBHTKL010000005">
    <property type="protein sequence ID" value="MFD1019797.1"/>
    <property type="molecule type" value="Genomic_DNA"/>
</dbReference>
<dbReference type="RefSeq" id="WP_386060282.1">
    <property type="nucleotide sequence ID" value="NZ_JBHTKL010000005.1"/>
</dbReference>
<evidence type="ECO:0000256" key="3">
    <source>
        <dbReference type="ARBA" id="ARBA00022630"/>
    </source>
</evidence>
<dbReference type="SUPFAM" id="SSF51905">
    <property type="entry name" value="FAD/NAD(P)-binding domain"/>
    <property type="match status" value="1"/>
</dbReference>
<feature type="domain" description="FAD/NAD(P)-binding" evidence="5">
    <location>
        <begin position="4"/>
        <end position="284"/>
    </location>
</feature>
<keyword evidence="3" id="KW-0285">Flavoprotein</keyword>
<evidence type="ECO:0000256" key="1">
    <source>
        <dbReference type="ARBA" id="ARBA00001974"/>
    </source>
</evidence>
<sequence>MTYECVIIGGGIAGLQAAIQLGRYGHDVLVIDSEEGRSNLCRSYHNLLGWPDGVGGSFLRKTGKAQAAKLGVSFEKQRVKAVKKNHDVFVVSTENDQHVEAKRLLLATGVVDRIPMLKDLRACLGINIYICPDCDGYEVKGKRVLVLGSGDTGANMALTLKYWTDEIVYINHDGAFVGEKLTKQLEQNRIRIHEGPITEIIRTGDKLKGVVLENEQRIPGRHAFVAFGGNEVKSDLAAQLGIELHHNRHILADARTKETSVKNVWAAGDVVAHSEQVAIAMGDGLQAAIWIHKSLISV</sequence>
<evidence type="ECO:0000256" key="2">
    <source>
        <dbReference type="ARBA" id="ARBA00011738"/>
    </source>
</evidence>
<protein>
    <submittedName>
        <fullName evidence="6">NAD(P)/FAD-dependent oxidoreductase</fullName>
    </submittedName>
</protein>
<dbReference type="Pfam" id="PF07992">
    <property type="entry name" value="Pyr_redox_2"/>
    <property type="match status" value="1"/>
</dbReference>
<evidence type="ECO:0000259" key="5">
    <source>
        <dbReference type="Pfam" id="PF07992"/>
    </source>
</evidence>
<name>A0ABW3L342_9BACI</name>
<comment type="cofactor">
    <cofactor evidence="1">
        <name>FAD</name>
        <dbReference type="ChEBI" id="CHEBI:57692"/>
    </cofactor>
</comment>
<evidence type="ECO:0000313" key="6">
    <source>
        <dbReference type="EMBL" id="MFD1019797.1"/>
    </source>
</evidence>